<accession>A0A6J2J890</accession>
<comment type="subcellular location">
    <subcellularLocation>
        <location evidence="1">Membrane</location>
        <topology evidence="1">Multi-pass membrane protein</topology>
    </subcellularLocation>
</comment>
<keyword evidence="3 9" id="KW-0812">Transmembrane</keyword>
<sequence>MVGLENFELAGIKSYTRFWGLLMFGSYSVINVIVLLNLLIAMMSNSYAMIDEHSDVEWKFARTRLWMSYFEESATLPPPFNIMPTPKLFLKVLGLRKKDKLRKMKLKEQKEKEHDVRYTAVMRALVWRYVSAMHRKMDDEPVTEDDINELKGDVSALRYELLEVFDRNGMDVSFTDKKEKTVLGSKQKVWERRLMKDFQIAVAGVEEEKPANEDGLSRFRRIAKMAIANTTNAKWDQTLAGTGISSQIGRCRSRESFKNQQNLQRAMEEARKLVLRSPLPGSRAGTPIEMPVTPGHTLLELIKDISTEVGEPVDINSPATKSPMKPSGEGAAGLLLSAGGASRPITPKPRTPSPVPPKPLAKAASPDPSSRGPSPVPKVVSPVPESSSPVPKLSSPTPEGATSPQPEPSPLKAKRVTGESPPKVIKRKTPGPPSQGDHQQASETTVDDGKTPEDIAVARPVAPEIKPTEGAIPPPPPPPSKPKAPLAPSMEVTPCTPPTHAPAPVTDSKPPSPPKAVTPKRATSPQPSTSTSTRPPTPPSPPNRLTSTSSTEQLIPPASPEPLRPVKKIEEVKTIKRQPKTGWL</sequence>
<feature type="compositionally biased region" description="Basic residues" evidence="8">
    <location>
        <begin position="575"/>
        <end position="584"/>
    </location>
</feature>
<feature type="domain" description="Ion transport" evidence="10">
    <location>
        <begin position="8"/>
        <end position="54"/>
    </location>
</feature>
<dbReference type="GO" id="GO:0015279">
    <property type="term" value="F:store-operated calcium channel activity"/>
    <property type="evidence" value="ECO:0007669"/>
    <property type="project" value="TreeGrafter"/>
</dbReference>
<dbReference type="GeneID" id="114239383"/>
<feature type="compositionally biased region" description="Pro residues" evidence="8">
    <location>
        <begin position="472"/>
        <end position="482"/>
    </location>
</feature>
<evidence type="ECO:0000256" key="2">
    <source>
        <dbReference type="ARBA" id="ARBA00022448"/>
    </source>
</evidence>
<keyword evidence="6 9" id="KW-0472">Membrane</keyword>
<dbReference type="InterPro" id="IPR002153">
    <property type="entry name" value="TRPC_channel"/>
</dbReference>
<feature type="region of interest" description="Disordered" evidence="8">
    <location>
        <begin position="311"/>
        <end position="584"/>
    </location>
</feature>
<dbReference type="GO" id="GO:0034703">
    <property type="term" value="C:cation channel complex"/>
    <property type="evidence" value="ECO:0007669"/>
    <property type="project" value="TreeGrafter"/>
</dbReference>
<feature type="compositionally biased region" description="Low complexity" evidence="8">
    <location>
        <begin position="523"/>
        <end position="534"/>
    </location>
</feature>
<proteinExistence type="predicted"/>
<keyword evidence="2" id="KW-0813">Transport</keyword>
<evidence type="ECO:0000256" key="9">
    <source>
        <dbReference type="SAM" id="Phobius"/>
    </source>
</evidence>
<dbReference type="PANTHER" id="PTHR10117:SF47">
    <property type="entry name" value="TRANSIENT-RECEPTOR-POTENTIAL-LIKE PROTEIN"/>
    <property type="match status" value="1"/>
</dbReference>
<protein>
    <submittedName>
        <fullName evidence="12">Transient-receptor-potential-like protein</fullName>
    </submittedName>
</protein>
<reference evidence="12" key="1">
    <citation type="submission" date="2025-08" db="UniProtKB">
        <authorList>
            <consortium name="RefSeq"/>
        </authorList>
    </citation>
    <scope>IDENTIFICATION</scope>
    <source>
        <tissue evidence="12">Silk gland</tissue>
    </source>
</reference>
<dbReference type="GO" id="GO:0070679">
    <property type="term" value="F:inositol 1,4,5 trisphosphate binding"/>
    <property type="evidence" value="ECO:0007669"/>
    <property type="project" value="TreeGrafter"/>
</dbReference>
<dbReference type="KEGG" id="bman:114239383"/>
<evidence type="ECO:0000256" key="1">
    <source>
        <dbReference type="ARBA" id="ARBA00004141"/>
    </source>
</evidence>
<dbReference type="GO" id="GO:0005886">
    <property type="term" value="C:plasma membrane"/>
    <property type="evidence" value="ECO:0007669"/>
    <property type="project" value="TreeGrafter"/>
</dbReference>
<keyword evidence="4 9" id="KW-1133">Transmembrane helix</keyword>
<keyword evidence="5" id="KW-0406">Ion transport</keyword>
<evidence type="ECO:0000256" key="6">
    <source>
        <dbReference type="ARBA" id="ARBA00023136"/>
    </source>
</evidence>
<dbReference type="GO" id="GO:0051480">
    <property type="term" value="P:regulation of cytosolic calcium ion concentration"/>
    <property type="evidence" value="ECO:0007669"/>
    <property type="project" value="TreeGrafter"/>
</dbReference>
<dbReference type="PRINTS" id="PR01097">
    <property type="entry name" value="TRNSRECEPTRP"/>
</dbReference>
<evidence type="ECO:0000256" key="7">
    <source>
        <dbReference type="ARBA" id="ARBA00023303"/>
    </source>
</evidence>
<dbReference type="InterPro" id="IPR005821">
    <property type="entry name" value="Ion_trans_dom"/>
</dbReference>
<dbReference type="RefSeq" id="XP_028025357.1">
    <property type="nucleotide sequence ID" value="XM_028169556.1"/>
</dbReference>
<dbReference type="AlphaFoldDB" id="A0A6J2J890"/>
<gene>
    <name evidence="12" type="primary">LOC114239383</name>
</gene>
<evidence type="ECO:0000256" key="8">
    <source>
        <dbReference type="SAM" id="MobiDB-lite"/>
    </source>
</evidence>
<keyword evidence="11" id="KW-1185">Reference proteome</keyword>
<keyword evidence="7" id="KW-0407">Ion channel</keyword>
<feature type="compositionally biased region" description="Low complexity" evidence="8">
    <location>
        <begin position="368"/>
        <end position="396"/>
    </location>
</feature>
<dbReference type="Pfam" id="PF00520">
    <property type="entry name" value="Ion_trans"/>
    <property type="match status" value="1"/>
</dbReference>
<evidence type="ECO:0000313" key="12">
    <source>
        <dbReference type="RefSeq" id="XP_028025357.1"/>
    </source>
</evidence>
<feature type="compositionally biased region" description="Low complexity" evidence="8">
    <location>
        <begin position="483"/>
        <end position="494"/>
    </location>
</feature>
<dbReference type="Proteomes" id="UP000504629">
    <property type="component" value="Unplaced"/>
</dbReference>
<dbReference type="OrthoDB" id="2373987at2759"/>
<evidence type="ECO:0000313" key="11">
    <source>
        <dbReference type="Proteomes" id="UP000504629"/>
    </source>
</evidence>
<feature type="compositionally biased region" description="Pro residues" evidence="8">
    <location>
        <begin position="346"/>
        <end position="359"/>
    </location>
</feature>
<evidence type="ECO:0000259" key="10">
    <source>
        <dbReference type="Pfam" id="PF00520"/>
    </source>
</evidence>
<feature type="compositionally biased region" description="Low complexity" evidence="8">
    <location>
        <begin position="327"/>
        <end position="345"/>
    </location>
</feature>
<evidence type="ECO:0000256" key="5">
    <source>
        <dbReference type="ARBA" id="ARBA00023065"/>
    </source>
</evidence>
<organism evidence="11 12">
    <name type="scientific">Bombyx mandarina</name>
    <name type="common">Wild silk moth</name>
    <name type="synonym">Wild silkworm</name>
    <dbReference type="NCBI Taxonomy" id="7092"/>
    <lineage>
        <taxon>Eukaryota</taxon>
        <taxon>Metazoa</taxon>
        <taxon>Ecdysozoa</taxon>
        <taxon>Arthropoda</taxon>
        <taxon>Hexapoda</taxon>
        <taxon>Insecta</taxon>
        <taxon>Pterygota</taxon>
        <taxon>Neoptera</taxon>
        <taxon>Endopterygota</taxon>
        <taxon>Lepidoptera</taxon>
        <taxon>Glossata</taxon>
        <taxon>Ditrysia</taxon>
        <taxon>Bombycoidea</taxon>
        <taxon>Bombycidae</taxon>
        <taxon>Bombycinae</taxon>
        <taxon>Bombyx</taxon>
    </lineage>
</organism>
<evidence type="ECO:0000256" key="3">
    <source>
        <dbReference type="ARBA" id="ARBA00022692"/>
    </source>
</evidence>
<name>A0A6J2J890_BOMMA</name>
<feature type="transmembrane region" description="Helical" evidence="9">
    <location>
        <begin position="18"/>
        <end position="40"/>
    </location>
</feature>
<dbReference type="PANTHER" id="PTHR10117">
    <property type="entry name" value="TRANSIENT RECEPTOR POTENTIAL CHANNEL"/>
    <property type="match status" value="1"/>
</dbReference>
<evidence type="ECO:0000256" key="4">
    <source>
        <dbReference type="ARBA" id="ARBA00022989"/>
    </source>
</evidence>